<proteinExistence type="predicted"/>
<dbReference type="GeneID" id="104756418"/>
<dbReference type="RefSeq" id="XP_010477314.1">
    <property type="nucleotide sequence ID" value="XM_010479012.1"/>
</dbReference>
<evidence type="ECO:0000256" key="1">
    <source>
        <dbReference type="SAM" id="MobiDB-lite"/>
    </source>
</evidence>
<evidence type="ECO:0000313" key="4">
    <source>
        <dbReference type="RefSeq" id="XP_010477314.1"/>
    </source>
</evidence>
<keyword evidence="2" id="KW-0732">Signal</keyword>
<feature type="region of interest" description="Disordered" evidence="1">
    <location>
        <begin position="60"/>
        <end position="106"/>
    </location>
</feature>
<feature type="chain" id="PRO_5046216344" evidence="2">
    <location>
        <begin position="19"/>
        <end position="123"/>
    </location>
</feature>
<sequence length="123" mass="13839">MECFVVTLALAVLLVTQGSHFSFCLASSASSTDSVSNWFHWPWKKPPFIWHPKVPSWPPPQPPIETHPPPEQYPPPTTYPPPMQYPPPIETHPPPEPPTTYPPPVPYPPPIKTYPPPPSHYPP</sequence>
<organism evidence="3 4">
    <name type="scientific">Camelina sativa</name>
    <name type="common">False flax</name>
    <name type="synonym">Myagrum sativum</name>
    <dbReference type="NCBI Taxonomy" id="90675"/>
    <lineage>
        <taxon>Eukaryota</taxon>
        <taxon>Viridiplantae</taxon>
        <taxon>Streptophyta</taxon>
        <taxon>Embryophyta</taxon>
        <taxon>Tracheophyta</taxon>
        <taxon>Spermatophyta</taxon>
        <taxon>Magnoliopsida</taxon>
        <taxon>eudicotyledons</taxon>
        <taxon>Gunneridae</taxon>
        <taxon>Pentapetalae</taxon>
        <taxon>rosids</taxon>
        <taxon>malvids</taxon>
        <taxon>Brassicales</taxon>
        <taxon>Brassicaceae</taxon>
        <taxon>Camelineae</taxon>
        <taxon>Camelina</taxon>
    </lineage>
</organism>
<reference evidence="4" key="2">
    <citation type="submission" date="2025-08" db="UniProtKB">
        <authorList>
            <consortium name="RefSeq"/>
        </authorList>
    </citation>
    <scope>IDENTIFICATION</scope>
    <source>
        <tissue evidence="4">Leaf</tissue>
    </source>
</reference>
<protein>
    <submittedName>
        <fullName evidence="4">Glutelin-2-like</fullName>
    </submittedName>
</protein>
<keyword evidence="3" id="KW-1185">Reference proteome</keyword>
<dbReference type="Proteomes" id="UP000694864">
    <property type="component" value="Chromosome 2"/>
</dbReference>
<evidence type="ECO:0000256" key="2">
    <source>
        <dbReference type="SAM" id="SignalP"/>
    </source>
</evidence>
<accession>A0ABM0WWU8</accession>
<reference evidence="3" key="1">
    <citation type="journal article" date="2014" name="Nat. Commun.">
        <title>The emerging biofuel crop Camelina sativa retains a highly undifferentiated hexaploid genome structure.</title>
        <authorList>
            <person name="Kagale S."/>
            <person name="Koh C."/>
            <person name="Nixon J."/>
            <person name="Bollina V."/>
            <person name="Clarke W.E."/>
            <person name="Tuteja R."/>
            <person name="Spillane C."/>
            <person name="Robinson S.J."/>
            <person name="Links M.G."/>
            <person name="Clarke C."/>
            <person name="Higgins E.E."/>
            <person name="Huebert T."/>
            <person name="Sharpe A.G."/>
            <person name="Parkin I.A."/>
        </authorList>
    </citation>
    <scope>NUCLEOTIDE SEQUENCE [LARGE SCALE GENOMIC DNA]</scope>
    <source>
        <strain evidence="3">cv. DH55</strain>
    </source>
</reference>
<evidence type="ECO:0000313" key="3">
    <source>
        <dbReference type="Proteomes" id="UP000694864"/>
    </source>
</evidence>
<name>A0ABM0WWU8_CAMSA</name>
<gene>
    <name evidence="4" type="primary">LOC104756418</name>
</gene>
<feature type="signal peptide" evidence="2">
    <location>
        <begin position="1"/>
        <end position="18"/>
    </location>
</feature>